<dbReference type="GO" id="GO:0030246">
    <property type="term" value="F:carbohydrate binding"/>
    <property type="evidence" value="ECO:0007669"/>
    <property type="project" value="UniProtKB-KW"/>
</dbReference>
<dbReference type="AGR" id="ZFIN:ZDB-GENE-160727-11"/>
<evidence type="ECO:0000313" key="8">
    <source>
        <dbReference type="ZFIN" id="ZDB-GENE-160727-11"/>
    </source>
</evidence>
<feature type="chain" id="PRO_5043058289" evidence="5 7">
    <location>
        <begin position="25"/>
        <end position="338"/>
    </location>
</feature>
<keyword evidence="1" id="KW-0479">Metal-binding</keyword>
<protein>
    <submittedName>
        <fullName evidence="7">Uncharacterized protein LOC565204 precursor</fullName>
    </submittedName>
</protein>
<dbReference type="Proteomes" id="UP000000437">
    <property type="component" value="Chromosome 7"/>
</dbReference>
<reference evidence="7" key="2">
    <citation type="submission" date="2025-08" db="UniProtKB">
        <authorList>
            <consortium name="RefSeq"/>
        </authorList>
    </citation>
    <scope>IDENTIFICATION</scope>
    <source>
        <strain evidence="7">Tuebingen</strain>
    </source>
</reference>
<dbReference type="InterPro" id="IPR014716">
    <property type="entry name" value="Fibrinogen_a/b/g_C_1"/>
</dbReference>
<dbReference type="PANTHER" id="PTHR16146:SF46">
    <property type="entry name" value="INTELECTIN-1A-RELATED"/>
    <property type="match status" value="1"/>
</dbReference>
<keyword evidence="5 7" id="KW-0732">Signal</keyword>
<evidence type="ECO:0000256" key="1">
    <source>
        <dbReference type="ARBA" id="ARBA00022723"/>
    </source>
</evidence>
<accession>A0AB13A3P8</accession>
<dbReference type="NCBIfam" id="NF040941">
    <property type="entry name" value="GGGWT_bact"/>
    <property type="match status" value="1"/>
</dbReference>
<dbReference type="FunFam" id="3.90.215.10:FF:000015">
    <property type="entry name" value="Intelectin 2"/>
    <property type="match status" value="1"/>
</dbReference>
<dbReference type="RefSeq" id="NP_001353714.1">
    <property type="nucleotide sequence ID" value="NM_001366785.1"/>
</dbReference>
<dbReference type="AlphaFoldDB" id="A0AB13A3P8"/>
<organism evidence="6 7">
    <name type="scientific">Danio rerio</name>
    <name type="common">Zebrafish</name>
    <name type="synonym">Brachydanio rerio</name>
    <dbReference type="NCBI Taxonomy" id="7955"/>
    <lineage>
        <taxon>Eukaryota</taxon>
        <taxon>Metazoa</taxon>
        <taxon>Chordata</taxon>
        <taxon>Craniata</taxon>
        <taxon>Vertebrata</taxon>
        <taxon>Euteleostomi</taxon>
        <taxon>Actinopterygii</taxon>
        <taxon>Neopterygii</taxon>
        <taxon>Teleostei</taxon>
        <taxon>Ostariophysi</taxon>
        <taxon>Cypriniformes</taxon>
        <taxon>Danionidae</taxon>
        <taxon>Danioninae</taxon>
        <taxon>Danio</taxon>
    </lineage>
</organism>
<evidence type="ECO:0000256" key="3">
    <source>
        <dbReference type="ARBA" id="ARBA00022837"/>
    </source>
</evidence>
<keyword evidence="3" id="KW-0106">Calcium</keyword>
<keyword evidence="2" id="KW-0430">Lectin</keyword>
<dbReference type="Gene3D" id="3.90.215.10">
    <property type="entry name" value="Gamma Fibrinogen, chain A, domain 1"/>
    <property type="match status" value="1"/>
</dbReference>
<feature type="signal peptide" evidence="5 7">
    <location>
        <begin position="1"/>
        <end position="24"/>
    </location>
</feature>
<dbReference type="InterPro" id="IPR036056">
    <property type="entry name" value="Fibrinogen-like_C"/>
</dbReference>
<keyword evidence="4" id="KW-1015">Disulfide bond</keyword>
<sequence length="338" mass="37837" precursor="true">MVVFLAKMFSGILILSLGLWFCDAKSMGAMYVIQETETPCINISDSNSNHELEKLLDRIKYVARSCKEIRDKYYVYEDGLYYLISSRGVLYQTFCDMTTAGGGWTLVASVHENNMYGKCTVGDRWSSEQGSNENRPEGEGTWANKVTFGAAEAATSDDYKNPGYFDIAAQDVSVWHVPNNMELEHWSTGSILRYHTDNSFLTLHGGNLFRLFKKFPVRFGIGSWNIDNGPAVPIVYDTGNEESTKKLYGPSARTNFEPGFITFRVFNFEKAAMALCSGTKPTGHNTEHFCIGGGGHFPEGYPKQCGDFTGFDWSGYGSNIEWSATREITEAAVLLFYR</sequence>
<proteinExistence type="predicted"/>
<evidence type="ECO:0000313" key="6">
    <source>
        <dbReference type="Proteomes" id="UP000000437"/>
    </source>
</evidence>
<evidence type="ECO:0000256" key="2">
    <source>
        <dbReference type="ARBA" id="ARBA00022734"/>
    </source>
</evidence>
<evidence type="ECO:0000313" key="7">
    <source>
        <dbReference type="RefSeq" id="NP_001353714.1"/>
    </source>
</evidence>
<evidence type="ECO:0000256" key="5">
    <source>
        <dbReference type="SAM" id="SignalP"/>
    </source>
</evidence>
<dbReference type="KEGG" id="dre:565204"/>
<reference evidence="7" key="1">
    <citation type="journal article" date="2016" name="Fish Shellfish Immunol.">
        <title>A zebrafish intelectin ortholog agglutinates both Gram-negative and Gram-positive bacteria with binding capacity to bacterial polysaccharide.</title>
        <authorList>
            <person name="Chen L."/>
            <person name="Yan J."/>
            <person name="Sun W."/>
            <person name="Zhang Y."/>
            <person name="Sui C."/>
            <person name="Qi J."/>
            <person name="Du Y."/>
            <person name="Feng L."/>
        </authorList>
    </citation>
    <scope>NUCLEOTIDE SEQUENCE</scope>
    <source>
        <strain evidence="7">Tuebingen</strain>
    </source>
</reference>
<keyword evidence="6" id="KW-1185">Reference proteome</keyword>
<dbReference type="GO" id="GO:0046872">
    <property type="term" value="F:metal ion binding"/>
    <property type="evidence" value="ECO:0007669"/>
    <property type="project" value="UniProtKB-KW"/>
</dbReference>
<dbReference type="ZFIN" id="ZDB-GENE-160727-11">
    <property type="gene designation" value="si:ch211-194p6.8"/>
</dbReference>
<dbReference type="SUPFAM" id="SSF56496">
    <property type="entry name" value="Fibrinogen C-terminal domain-like"/>
    <property type="match status" value="1"/>
</dbReference>
<name>A0AB13A3P8_DANRE</name>
<evidence type="ECO:0000256" key="4">
    <source>
        <dbReference type="ARBA" id="ARBA00023157"/>
    </source>
</evidence>
<dbReference type="PANTHER" id="PTHR16146">
    <property type="entry name" value="INTELECTIN"/>
    <property type="match status" value="1"/>
</dbReference>
<gene>
    <name evidence="7 8" type="primary">si:ch211-194p6.8</name>
    <name evidence="7" type="synonym">im:7150573</name>
</gene>